<organism evidence="2 3">
    <name type="scientific">Streptosporangium brasiliense</name>
    <dbReference type="NCBI Taxonomy" id="47480"/>
    <lineage>
        <taxon>Bacteria</taxon>
        <taxon>Bacillati</taxon>
        <taxon>Actinomycetota</taxon>
        <taxon>Actinomycetes</taxon>
        <taxon>Streptosporangiales</taxon>
        <taxon>Streptosporangiaceae</taxon>
        <taxon>Streptosporangium</taxon>
    </lineage>
</organism>
<evidence type="ECO:0000313" key="3">
    <source>
        <dbReference type="Proteomes" id="UP001230426"/>
    </source>
</evidence>
<sequence>MKEVCVIGGSRYFGRHLVAGLRDRGVDVTLVNRGSQAPPPGVTHVVADRDDERGLARALGTRTFDVVVDQVCNTPLQAAVAARVFAGRTGRYVMTSTIEVYDHSPAGGVPAAAPGTPMAETAVDPELWPVDPGLPWHDRAFLENQYGEGKRQAEAVFTREAAFPFVTVRSGHVMGGGPADFTGRLRHYVERIRAGRPIVVHRDNHPSSFVHHREIAEFLRWTAGADFTGAVNARSHGEFDVFELCDRIASHTAARPVYDRSGGAEVSPYSFGHYYGMDNSRAGRLGFAFSHTRDWLPDAVAQAL</sequence>
<dbReference type="InterPro" id="IPR036291">
    <property type="entry name" value="NAD(P)-bd_dom_sf"/>
</dbReference>
<dbReference type="Pfam" id="PF01370">
    <property type="entry name" value="Epimerase"/>
    <property type="match status" value="1"/>
</dbReference>
<evidence type="ECO:0000313" key="2">
    <source>
        <dbReference type="EMBL" id="MDP9864200.1"/>
    </source>
</evidence>
<dbReference type="Gene3D" id="3.40.50.720">
    <property type="entry name" value="NAD(P)-binding Rossmann-like Domain"/>
    <property type="match status" value="1"/>
</dbReference>
<keyword evidence="3" id="KW-1185">Reference proteome</keyword>
<dbReference type="InterPro" id="IPR050177">
    <property type="entry name" value="Lipid_A_modif_metabolic_enz"/>
</dbReference>
<evidence type="ECO:0000259" key="1">
    <source>
        <dbReference type="Pfam" id="PF01370"/>
    </source>
</evidence>
<dbReference type="PANTHER" id="PTHR43245">
    <property type="entry name" value="BIFUNCTIONAL POLYMYXIN RESISTANCE PROTEIN ARNA"/>
    <property type="match status" value="1"/>
</dbReference>
<comment type="caution">
    <text evidence="2">The sequence shown here is derived from an EMBL/GenBank/DDBJ whole genome shotgun (WGS) entry which is preliminary data.</text>
</comment>
<proteinExistence type="predicted"/>
<feature type="domain" description="NAD-dependent epimerase/dehydratase" evidence="1">
    <location>
        <begin position="4"/>
        <end position="70"/>
    </location>
</feature>
<protein>
    <submittedName>
        <fullName evidence="2">Nucleoside-diphosphate-sugar epimerase</fullName>
    </submittedName>
</protein>
<dbReference type="EMBL" id="JAUSRB010000002">
    <property type="protein sequence ID" value="MDP9864200.1"/>
    <property type="molecule type" value="Genomic_DNA"/>
</dbReference>
<accession>A0ABT9R724</accession>
<dbReference type="InterPro" id="IPR001509">
    <property type="entry name" value="Epimerase_deHydtase"/>
</dbReference>
<reference evidence="2 3" key="1">
    <citation type="submission" date="2023-07" db="EMBL/GenBank/DDBJ databases">
        <title>Sequencing the genomes of 1000 actinobacteria strains.</title>
        <authorList>
            <person name="Klenk H.-P."/>
        </authorList>
    </citation>
    <scope>NUCLEOTIDE SEQUENCE [LARGE SCALE GENOMIC DNA]</scope>
    <source>
        <strain evidence="2 3">DSM 44109</strain>
    </source>
</reference>
<dbReference type="Proteomes" id="UP001230426">
    <property type="component" value="Unassembled WGS sequence"/>
</dbReference>
<dbReference type="SUPFAM" id="SSF51735">
    <property type="entry name" value="NAD(P)-binding Rossmann-fold domains"/>
    <property type="match status" value="1"/>
</dbReference>
<gene>
    <name evidence="2" type="ORF">J2S55_003466</name>
</gene>
<name>A0ABT9R724_9ACTN</name>
<dbReference type="PANTHER" id="PTHR43245:SF13">
    <property type="entry name" value="UDP-D-APIOSE_UDP-D-XYLOSE SYNTHASE 2"/>
    <property type="match status" value="1"/>
</dbReference>
<dbReference type="RefSeq" id="WP_306861771.1">
    <property type="nucleotide sequence ID" value="NZ_JAUSRB010000002.1"/>
</dbReference>